<dbReference type="Proteomes" id="UP000677234">
    <property type="component" value="Chromosome"/>
</dbReference>
<evidence type="ECO:0000313" key="4">
    <source>
        <dbReference type="Proteomes" id="UP000595847"/>
    </source>
</evidence>
<reference evidence="3" key="2">
    <citation type="submission" date="2021-04" db="EMBL/GenBank/DDBJ databases">
        <title>Brevibacillus composti FJAT-54423, complete genome.</title>
        <authorList>
            <person name="Tang R."/>
        </authorList>
    </citation>
    <scope>NUCLEOTIDE SEQUENCE</scope>
    <source>
        <strain evidence="3">FJAT-54424</strain>
    </source>
</reference>
<keyword evidence="5" id="KW-1185">Reference proteome</keyword>
<dbReference type="Proteomes" id="UP000595847">
    <property type="component" value="Chromosome"/>
</dbReference>
<name>A0A7T5EJ91_9BACL</name>
<dbReference type="EMBL" id="CP073708">
    <property type="protein sequence ID" value="QUO40630.1"/>
    <property type="molecule type" value="Genomic_DNA"/>
</dbReference>
<feature type="signal peptide" evidence="1">
    <location>
        <begin position="1"/>
        <end position="24"/>
    </location>
</feature>
<dbReference type="RefSeq" id="WP_198827155.1">
    <property type="nucleotide sequence ID" value="NZ_CP066308.1"/>
</dbReference>
<reference evidence="2 4" key="1">
    <citation type="submission" date="2020-12" db="EMBL/GenBank/DDBJ databases">
        <title>strain FJAT-54423T represents a novel species of the genus Brevibacillus.</title>
        <authorList>
            <person name="Tang R."/>
        </authorList>
    </citation>
    <scope>NUCLEOTIDE SEQUENCE [LARGE SCALE GENOMIC DNA]</scope>
    <source>
        <strain evidence="2 4">FJAT-54423</strain>
    </source>
</reference>
<proteinExistence type="predicted"/>
<keyword evidence="1" id="KW-0732">Signal</keyword>
<gene>
    <name evidence="2" type="ORF">JD108_16875</name>
    <name evidence="3" type="ORF">KDJ56_16820</name>
</gene>
<evidence type="ECO:0000313" key="3">
    <source>
        <dbReference type="EMBL" id="QUO40630.1"/>
    </source>
</evidence>
<protein>
    <recommendedName>
        <fullName evidence="6">DUF3238 domain-containing protein</fullName>
    </recommendedName>
</protein>
<evidence type="ECO:0000313" key="2">
    <source>
        <dbReference type="EMBL" id="QQE73548.1"/>
    </source>
</evidence>
<feature type="chain" id="PRO_5033019554" description="DUF3238 domain-containing protein" evidence="1">
    <location>
        <begin position="25"/>
        <end position="441"/>
    </location>
</feature>
<accession>A0A7T5EJ91</accession>
<evidence type="ECO:0000256" key="1">
    <source>
        <dbReference type="SAM" id="SignalP"/>
    </source>
</evidence>
<dbReference type="EMBL" id="CP066308">
    <property type="protein sequence ID" value="QQE73548.1"/>
    <property type="molecule type" value="Genomic_DNA"/>
</dbReference>
<dbReference type="AlphaFoldDB" id="A0A7T5EJ91"/>
<dbReference type="KEGG" id="bcop:JD108_16875"/>
<organism evidence="2 4">
    <name type="scientific">Brevibacillus composti</name>
    <dbReference type="NCBI Taxonomy" id="2796470"/>
    <lineage>
        <taxon>Bacteria</taxon>
        <taxon>Bacillati</taxon>
        <taxon>Bacillota</taxon>
        <taxon>Bacilli</taxon>
        <taxon>Bacillales</taxon>
        <taxon>Paenibacillaceae</taxon>
        <taxon>Brevibacillus</taxon>
    </lineage>
</organism>
<evidence type="ECO:0008006" key="6">
    <source>
        <dbReference type="Google" id="ProtNLM"/>
    </source>
</evidence>
<sequence>MKKRLMGLFSGLISVVILSTPVYAEDVEHLELAPVISKENQIELSWNKIGERYQVFSNGELIYDGEDTSYKHVKLYDSTPYSYLIKAFNKEDEVIDEVNVKTMTRPKENTELFSKASNETVSKMKENPLTDLQIDTITSNKMVIIDWPDIEGVNNYRVFREGEFLFETNESKVVDKRVKQGSQYIYSIEGERQISEEKKVEILRQIKSSGFGATDLASEETFYQAITIIREIDLGEKIELDSTVPVPKKWQLRYRTFIPENMVPNPFPDLDNKYEYFGGDGSDRDFNPADDRYRTHTELRVCIFCNSNGTGASVGITSIDVSPTKAYDSNKELVAVSREGSGDINFRYEPIVDQKNGKVEFVFDHAAGNPLVPGPDIDYYYHGRFWGGGTYSVDGGNDLAPSHEFSIIEPGSNRWVIKHATAHRDFNRLFPPLDHFFNFGR</sequence>
<evidence type="ECO:0000313" key="5">
    <source>
        <dbReference type="Proteomes" id="UP000677234"/>
    </source>
</evidence>